<dbReference type="InterPro" id="IPR002104">
    <property type="entry name" value="Integrase_catalytic"/>
</dbReference>
<dbReference type="CDD" id="cd00397">
    <property type="entry name" value="DNA_BRE_C"/>
    <property type="match status" value="1"/>
</dbReference>
<evidence type="ECO:0000259" key="3">
    <source>
        <dbReference type="PROSITE" id="PS51898"/>
    </source>
</evidence>
<dbReference type="InterPro" id="IPR013762">
    <property type="entry name" value="Integrase-like_cat_sf"/>
</dbReference>
<dbReference type="Proteomes" id="UP000179934">
    <property type="component" value="Unassembled WGS sequence"/>
</dbReference>
<organism evidence="4 5">
    <name type="scientific">Aeromonas sobria</name>
    <dbReference type="NCBI Taxonomy" id="646"/>
    <lineage>
        <taxon>Bacteria</taxon>
        <taxon>Pseudomonadati</taxon>
        <taxon>Pseudomonadota</taxon>
        <taxon>Gammaproteobacteria</taxon>
        <taxon>Aeromonadales</taxon>
        <taxon>Aeromonadaceae</taxon>
        <taxon>Aeromonas</taxon>
    </lineage>
</organism>
<protein>
    <submittedName>
        <fullName evidence="4">Integrase</fullName>
    </submittedName>
</protein>
<dbReference type="InterPro" id="IPR050090">
    <property type="entry name" value="Tyrosine_recombinase_XerCD"/>
</dbReference>
<proteinExistence type="predicted"/>
<sequence length="483" mass="55718">MRVHYVEVGDLTVDATPNFYVNENGERCLEWAANGTTIHDMVLLFDAEGRPINAANEYLIYCKTVDKLQDIRSIAKGLMHFFDILDTEKLSWDKMPRPRNQRPLYRFRAYLQALHDEIDPETGKRRLASTTAKSYRGAAIGLYVYWQGYGKFERDPCHIFEANISDSRMLGHINRNIKVQMTDLKIVARDKTKNTALPNHLSPLLMETRPELQALKSIIKNGYGYVQVNGKYIKKSISSETKLAVLLALYTGMRRLEILSFSSSLIYMPRPDENAISITIGPAIRCHTKGGESGEIKIPSWLMRLLFQYIHSRSYKNRLAKFIEKTRDPLALKYPPLLLSSQGKPYSGNSLNARWSEIRNAIIIDNNLPKFAHKFHNLRSTYATYLTFSLLNLKFPENHPSHPNEPVLTRSQVEAEVQARMRHSSPQTTTLYVKFWDEHHLEREADRIYQEELDNIYGDDEAIGMWNETVFMKVGLKGEAWPK</sequence>
<evidence type="ECO:0000313" key="4">
    <source>
        <dbReference type="EMBL" id="OHY91060.1"/>
    </source>
</evidence>
<dbReference type="InterPro" id="IPR011010">
    <property type="entry name" value="DNA_brk_join_enz"/>
</dbReference>
<dbReference type="GO" id="GO:0006310">
    <property type="term" value="P:DNA recombination"/>
    <property type="evidence" value="ECO:0007669"/>
    <property type="project" value="UniProtKB-KW"/>
</dbReference>
<dbReference type="GO" id="GO:0015074">
    <property type="term" value="P:DNA integration"/>
    <property type="evidence" value="ECO:0007669"/>
    <property type="project" value="UniProtKB-KW"/>
</dbReference>
<evidence type="ECO:0000256" key="1">
    <source>
        <dbReference type="ARBA" id="ARBA00022908"/>
    </source>
</evidence>
<accession>A0A1S2CQQ3</accession>
<gene>
    <name evidence="4" type="ORF">BJD16_03685</name>
</gene>
<dbReference type="GO" id="GO:0003677">
    <property type="term" value="F:DNA binding"/>
    <property type="evidence" value="ECO:0007669"/>
    <property type="project" value="InterPro"/>
</dbReference>
<keyword evidence="2" id="KW-0233">DNA recombination</keyword>
<reference evidence="4 5" key="1">
    <citation type="submission" date="2016-09" db="EMBL/GenBank/DDBJ databases">
        <title>Draft Genome Sequence of Aeromonas sobria Strain 08005, Isolated from Sick Rana catesbeiana.</title>
        <authorList>
            <person name="Yang Q."/>
        </authorList>
    </citation>
    <scope>NUCLEOTIDE SEQUENCE [LARGE SCALE GENOMIC DNA]</scope>
    <source>
        <strain evidence="4 5">08005</strain>
    </source>
</reference>
<dbReference type="AlphaFoldDB" id="A0A1S2CQQ3"/>
<keyword evidence="1" id="KW-0229">DNA integration</keyword>
<dbReference type="PANTHER" id="PTHR30349">
    <property type="entry name" value="PHAGE INTEGRASE-RELATED"/>
    <property type="match status" value="1"/>
</dbReference>
<name>A0A1S2CQQ3_AERSO</name>
<dbReference type="SUPFAM" id="SSF56349">
    <property type="entry name" value="DNA breaking-rejoining enzymes"/>
    <property type="match status" value="1"/>
</dbReference>
<comment type="caution">
    <text evidence="4">The sequence shown here is derived from an EMBL/GenBank/DDBJ whole genome shotgun (WGS) entry which is preliminary data.</text>
</comment>
<dbReference type="Gene3D" id="1.10.443.10">
    <property type="entry name" value="Intergrase catalytic core"/>
    <property type="match status" value="1"/>
</dbReference>
<dbReference type="PROSITE" id="PS51898">
    <property type="entry name" value="TYR_RECOMBINASE"/>
    <property type="match status" value="1"/>
</dbReference>
<dbReference type="OrthoDB" id="6629433at2"/>
<dbReference type="STRING" id="646.BJD16_03685"/>
<evidence type="ECO:0000256" key="2">
    <source>
        <dbReference type="ARBA" id="ARBA00023172"/>
    </source>
</evidence>
<evidence type="ECO:0000313" key="5">
    <source>
        <dbReference type="Proteomes" id="UP000179934"/>
    </source>
</evidence>
<feature type="domain" description="Tyr recombinase" evidence="3">
    <location>
        <begin position="196"/>
        <end position="446"/>
    </location>
</feature>
<dbReference type="PANTHER" id="PTHR30349:SF64">
    <property type="entry name" value="PROPHAGE INTEGRASE INTD-RELATED"/>
    <property type="match status" value="1"/>
</dbReference>
<dbReference type="EMBL" id="MKFU01000023">
    <property type="protein sequence ID" value="OHY91060.1"/>
    <property type="molecule type" value="Genomic_DNA"/>
</dbReference>